<accession>A0A418ILL9</accession>
<keyword evidence="6" id="KW-0204">Cytolysis</keyword>
<dbReference type="Pfam" id="PF05480">
    <property type="entry name" value="PSMbeta"/>
    <property type="match status" value="1"/>
</dbReference>
<keyword evidence="3" id="KW-0964">Secreted</keyword>
<dbReference type="OrthoDB" id="2397642at2"/>
<reference evidence="8 9" key="1">
    <citation type="journal article" date="2016" name="Front. Microbiol.">
        <title>Comprehensive Phylogenetic Analysis of Bovine Non-aureus Staphylococci Species Based on Whole-Genome Sequencing.</title>
        <authorList>
            <person name="Naushad S."/>
            <person name="Barkema H.W."/>
            <person name="Luby C."/>
            <person name="Condas L.A."/>
            <person name="Nobrega D.B."/>
            <person name="Carson D.A."/>
            <person name="De Buck J."/>
        </authorList>
    </citation>
    <scope>NUCLEOTIDE SEQUENCE [LARGE SCALE GENOMIC DNA]</scope>
    <source>
        <strain evidence="8 9">SNUC 102</strain>
    </source>
</reference>
<dbReference type="InterPro" id="IPR008846">
    <property type="entry name" value="PSMbeta"/>
</dbReference>
<dbReference type="GO" id="GO:0090729">
    <property type="term" value="F:toxin activity"/>
    <property type="evidence" value="ECO:0007669"/>
    <property type="project" value="UniProtKB-KW"/>
</dbReference>
<gene>
    <name evidence="8" type="ORF">BU097_10915</name>
</gene>
<dbReference type="GO" id="GO:0005576">
    <property type="term" value="C:extracellular region"/>
    <property type="evidence" value="ECO:0007669"/>
    <property type="project" value="UniProtKB-SubCell"/>
</dbReference>
<dbReference type="EMBL" id="QXUL01000060">
    <property type="protein sequence ID" value="RIN09033.1"/>
    <property type="molecule type" value="Genomic_DNA"/>
</dbReference>
<evidence type="ECO:0000313" key="8">
    <source>
        <dbReference type="EMBL" id="RIN09033.1"/>
    </source>
</evidence>
<dbReference type="Proteomes" id="UP000285567">
    <property type="component" value="Unassembled WGS sequence"/>
</dbReference>
<keyword evidence="4" id="KW-0800">Toxin</keyword>
<evidence type="ECO:0000256" key="3">
    <source>
        <dbReference type="ARBA" id="ARBA00022525"/>
    </source>
</evidence>
<evidence type="ECO:0000256" key="1">
    <source>
        <dbReference type="ARBA" id="ARBA00004613"/>
    </source>
</evidence>
<dbReference type="GO" id="GO:0031640">
    <property type="term" value="P:killing of cells of another organism"/>
    <property type="evidence" value="ECO:0007669"/>
    <property type="project" value="UniProtKB-KW"/>
</dbReference>
<sequence length="45" mass="4736">MKDLFDSIRGIVSSAIDHNWQDMGAAIVGTVEHGVGLLTKILGIG</sequence>
<comment type="subcellular location">
    <subcellularLocation>
        <location evidence="1">Secreted</location>
    </subcellularLocation>
</comment>
<keyword evidence="9" id="KW-1185">Reference proteome</keyword>
<comment type="caution">
    <text evidence="8">The sequence shown here is derived from an EMBL/GenBank/DDBJ whole genome shotgun (WGS) entry which is preliminary data.</text>
</comment>
<protein>
    <submittedName>
        <fullName evidence="8">Beta-class phenol-soluble modulin</fullName>
    </submittedName>
</protein>
<evidence type="ECO:0000256" key="4">
    <source>
        <dbReference type="ARBA" id="ARBA00022656"/>
    </source>
</evidence>
<evidence type="ECO:0000256" key="7">
    <source>
        <dbReference type="ARBA" id="ARBA00023026"/>
    </source>
</evidence>
<evidence type="ECO:0000256" key="2">
    <source>
        <dbReference type="ARBA" id="ARBA00006367"/>
    </source>
</evidence>
<organism evidence="8 9">
    <name type="scientific">Staphylococcus xylosus</name>
    <dbReference type="NCBI Taxonomy" id="1288"/>
    <lineage>
        <taxon>Bacteria</taxon>
        <taxon>Bacillati</taxon>
        <taxon>Bacillota</taxon>
        <taxon>Bacilli</taxon>
        <taxon>Bacillales</taxon>
        <taxon>Staphylococcaceae</taxon>
        <taxon>Staphylococcus</taxon>
    </lineage>
</organism>
<evidence type="ECO:0000256" key="6">
    <source>
        <dbReference type="ARBA" id="ARBA00022852"/>
    </source>
</evidence>
<evidence type="ECO:0000256" key="5">
    <source>
        <dbReference type="ARBA" id="ARBA00022735"/>
    </source>
</evidence>
<dbReference type="AlphaFoldDB" id="A0A418ILL9"/>
<evidence type="ECO:0000313" key="9">
    <source>
        <dbReference type="Proteomes" id="UP000285567"/>
    </source>
</evidence>
<proteinExistence type="inferred from homology"/>
<comment type="similarity">
    <text evidence="2">Belongs to the staphylococcal hemolytic protein family.</text>
</comment>
<keyword evidence="5" id="KW-0354">Hemolysis</keyword>
<dbReference type="RefSeq" id="WP_017724088.1">
    <property type="nucleotide sequence ID" value="NZ_CABIWF010000001.1"/>
</dbReference>
<keyword evidence="7" id="KW-0843">Virulence</keyword>
<name>A0A418ILL9_STAXY</name>